<dbReference type="EMBL" id="CP020772">
    <property type="protein sequence ID" value="ARI76167.1"/>
    <property type="molecule type" value="Genomic_DNA"/>
</dbReference>
<dbReference type="AlphaFoldDB" id="A0A1W5ZSD9"/>
<dbReference type="STRING" id="402384.HM131_04650"/>
<organism evidence="1 2">
    <name type="scientific">Halobacillus mangrovi</name>
    <dbReference type="NCBI Taxonomy" id="402384"/>
    <lineage>
        <taxon>Bacteria</taxon>
        <taxon>Bacillati</taxon>
        <taxon>Bacillota</taxon>
        <taxon>Bacilli</taxon>
        <taxon>Bacillales</taxon>
        <taxon>Bacillaceae</taxon>
        <taxon>Halobacillus</taxon>
    </lineage>
</organism>
<sequence>MEQSSRSLVPLVNIWLDDTPTTYTHAFLEKLAYEWMVEIVNPYPIPLMEDKEFVIQISIEQDDGLLYSSIDIQSYYIEQGNEFTIYRFYMYPPD</sequence>
<dbReference type="OrthoDB" id="2973151at2"/>
<evidence type="ECO:0000313" key="2">
    <source>
        <dbReference type="Proteomes" id="UP000192527"/>
    </source>
</evidence>
<protein>
    <submittedName>
        <fullName evidence="1">Uncharacterized protein</fullName>
    </submittedName>
</protein>
<proteinExistence type="predicted"/>
<accession>A0A1W5ZSD9</accession>
<dbReference type="Proteomes" id="UP000192527">
    <property type="component" value="Chromosome"/>
</dbReference>
<name>A0A1W5ZSD9_9BACI</name>
<reference evidence="1 2" key="1">
    <citation type="submission" date="2017-04" db="EMBL/GenBank/DDBJ databases">
        <title>The whole genome sequencing and assembly of Halobacillus mangrovi strain.</title>
        <authorList>
            <person name="Lee S.-J."/>
            <person name="Park M.-K."/>
            <person name="Kim J.-Y."/>
            <person name="Lee Y.-J."/>
            <person name="Yi H."/>
            <person name="Bahn Y.-S."/>
            <person name="Kim J.F."/>
            <person name="Lee D.-W."/>
        </authorList>
    </citation>
    <scope>NUCLEOTIDE SEQUENCE [LARGE SCALE GENOMIC DNA]</scope>
    <source>
        <strain evidence="1 2">KTB 131</strain>
    </source>
</reference>
<evidence type="ECO:0000313" key="1">
    <source>
        <dbReference type="EMBL" id="ARI76167.1"/>
    </source>
</evidence>
<keyword evidence="2" id="KW-1185">Reference proteome</keyword>
<dbReference type="RefSeq" id="WP_085028434.1">
    <property type="nucleotide sequence ID" value="NZ_CP020772.1"/>
</dbReference>
<gene>
    <name evidence="1" type="ORF">HM131_04650</name>
</gene>
<dbReference type="KEGG" id="hmn:HM131_04650"/>